<dbReference type="AlphaFoldDB" id="K1SEX5"/>
<evidence type="ECO:0000259" key="2">
    <source>
        <dbReference type="Pfam" id="PF01145"/>
    </source>
</evidence>
<dbReference type="PANTHER" id="PTHR42911:SF1">
    <property type="entry name" value="MODULATOR OF FTSH PROTEASE HFLC"/>
    <property type="match status" value="1"/>
</dbReference>
<dbReference type="InterPro" id="IPR001107">
    <property type="entry name" value="Band_7"/>
</dbReference>
<proteinExistence type="predicted"/>
<feature type="non-terminal residue" evidence="3">
    <location>
        <position position="87"/>
    </location>
</feature>
<keyword evidence="1" id="KW-1133">Transmembrane helix</keyword>
<keyword evidence="1" id="KW-0472">Membrane</keyword>
<reference evidence="3" key="1">
    <citation type="journal article" date="2013" name="Environ. Microbiol.">
        <title>Microbiota from the distal guts of lean and obese adolescents exhibit partial functional redundancy besides clear differences in community structure.</title>
        <authorList>
            <person name="Ferrer M."/>
            <person name="Ruiz A."/>
            <person name="Lanza F."/>
            <person name="Haange S.B."/>
            <person name="Oberbach A."/>
            <person name="Till H."/>
            <person name="Bargiela R."/>
            <person name="Campoy C."/>
            <person name="Segura M.T."/>
            <person name="Richter M."/>
            <person name="von Bergen M."/>
            <person name="Seifert J."/>
            <person name="Suarez A."/>
        </authorList>
    </citation>
    <scope>NUCLEOTIDE SEQUENCE</scope>
</reference>
<evidence type="ECO:0000256" key="1">
    <source>
        <dbReference type="SAM" id="Phobius"/>
    </source>
</evidence>
<comment type="caution">
    <text evidence="3">The sequence shown here is derived from an EMBL/GenBank/DDBJ whole genome shotgun (WGS) entry which is preliminary data.</text>
</comment>
<gene>
    <name evidence="3" type="ORF">OBE_11256</name>
</gene>
<keyword evidence="1" id="KW-0812">Transmembrane</keyword>
<organism evidence="3">
    <name type="scientific">human gut metagenome</name>
    <dbReference type="NCBI Taxonomy" id="408170"/>
    <lineage>
        <taxon>unclassified sequences</taxon>
        <taxon>metagenomes</taxon>
        <taxon>organismal metagenomes</taxon>
    </lineage>
</organism>
<dbReference type="PANTHER" id="PTHR42911">
    <property type="entry name" value="MODULATOR OF FTSH PROTEASE HFLC"/>
    <property type="match status" value="1"/>
</dbReference>
<feature type="transmembrane region" description="Helical" evidence="1">
    <location>
        <begin position="21"/>
        <end position="45"/>
    </location>
</feature>
<feature type="domain" description="Band 7" evidence="2">
    <location>
        <begin position="44"/>
        <end position="86"/>
    </location>
</feature>
<sequence>MAEMKFSTSSSDTKEFNGKKAGKIAVIAVIAVALIIVLFNCFSIVNEGFIGVKYTFGKITQDNLAPGLNFCIPFIEEIRQVDTREQI</sequence>
<dbReference type="EMBL" id="AJWZ01007743">
    <property type="protein sequence ID" value="EKC56053.1"/>
    <property type="molecule type" value="Genomic_DNA"/>
</dbReference>
<dbReference type="Pfam" id="PF01145">
    <property type="entry name" value="Band_7"/>
    <property type="match status" value="1"/>
</dbReference>
<protein>
    <submittedName>
        <fullName evidence="3">Band 7 protein</fullName>
    </submittedName>
</protein>
<name>K1SEX5_9ZZZZ</name>
<evidence type="ECO:0000313" key="3">
    <source>
        <dbReference type="EMBL" id="EKC56053.1"/>
    </source>
</evidence>
<accession>K1SEX5</accession>